<organism evidence="1 2">
    <name type="scientific">Mycoplasma zalophi</name>
    <dbReference type="NCBI Taxonomy" id="191287"/>
    <lineage>
        <taxon>Bacteria</taxon>
        <taxon>Bacillati</taxon>
        <taxon>Mycoplasmatota</taxon>
        <taxon>Mollicutes</taxon>
        <taxon>Mycoplasmataceae</taxon>
        <taxon>Mycoplasma</taxon>
    </lineage>
</organism>
<keyword evidence="2" id="KW-1185">Reference proteome</keyword>
<evidence type="ECO:0008006" key="3">
    <source>
        <dbReference type="Google" id="ProtNLM"/>
    </source>
</evidence>
<dbReference type="Proteomes" id="UP000718793">
    <property type="component" value="Unassembled WGS sequence"/>
</dbReference>
<accession>A0ABS6DP21</accession>
<protein>
    <recommendedName>
        <fullName evidence="3">Spermidine/putrescine ABC transporter substrate-binding protein</fullName>
    </recommendedName>
</protein>
<evidence type="ECO:0000313" key="2">
    <source>
        <dbReference type="Proteomes" id="UP000718793"/>
    </source>
</evidence>
<dbReference type="RefSeq" id="WP_216488228.1">
    <property type="nucleotide sequence ID" value="NZ_JAHMHH010000001.1"/>
</dbReference>
<evidence type="ECO:0000313" key="1">
    <source>
        <dbReference type="EMBL" id="MBU4692013.1"/>
    </source>
</evidence>
<sequence length="542" mass="64054">MKLIKFKTLKKILLFTFLTLLTASITTAVIFKIKTPYLVSIYNYESYLSKPLIAKINKKYSYRVFNDINVFTKDIEQGKTVGGVGSDFQIANLVLEGKIKKINWNILINNLSNNREEKKQQIQNIFTDITNSHIEKYENWIINKIIEINPENTKNRDSFNHVIKPYLYYKNENISNRNSRENILGFEVDSEEGIDNFYEFLIPYFIQDKVVAYNINKNSRPHVTTLNSKKDFNSRTWKNIYETLYNSGYRKFGWTNVYYDNLMLGQYFASEENKHNYLTENGLENINLNNIDNIIEYFKDFVFSTTKHSILETKYNKLATNGLELVNDLIDPGKEKLDAALMYNGDVLDSYYSNDNFSMLEDGKNVDYIRPQNNMILLDAWIISKSVSDSDSDAMLKYLKEVVFDTIDYSYNELITVYYNNVLSNFNNKESLRDKLFTNDKPKTISELDTEFFTQNFEKFKDFDFSNMLSNFDNVNYTPTIKNEFNFFKNYYFLDENKEVDIKAKNIYNINIDEDIYYSFYVPLDKEVKSTVVKKYFEKTHS</sequence>
<reference evidence="1" key="1">
    <citation type="submission" date="2021-06" db="EMBL/GenBank/DDBJ databases">
        <title>Novel Mycoplasma species detected in California sea lions (Zalophus californianus) from the USA.</title>
        <authorList>
            <person name="Volokhov D.V."/>
            <person name="Furtak V.A."/>
            <person name="Zagorodnyaya T.A."/>
        </authorList>
    </citation>
    <scope>NUCLEOTIDE SEQUENCE [LARGE SCALE GENOMIC DNA]</scope>
    <source>
        <strain evidence="1">CSL 5346</strain>
    </source>
</reference>
<comment type="caution">
    <text evidence="1">The sequence shown here is derived from an EMBL/GenBank/DDBJ whole genome shotgun (WGS) entry which is preliminary data.</text>
</comment>
<proteinExistence type="predicted"/>
<gene>
    <name evidence="1" type="ORF">KQ875_00160</name>
</gene>
<dbReference type="EMBL" id="JAHMHH010000001">
    <property type="protein sequence ID" value="MBU4692013.1"/>
    <property type="molecule type" value="Genomic_DNA"/>
</dbReference>
<name>A0ABS6DP21_9MOLU</name>